<evidence type="ECO:0000256" key="1">
    <source>
        <dbReference type="SAM" id="Phobius"/>
    </source>
</evidence>
<proteinExistence type="predicted"/>
<comment type="caution">
    <text evidence="2">The sequence shown here is derived from an EMBL/GenBank/DDBJ whole genome shotgun (WGS) entry which is preliminary data.</text>
</comment>
<keyword evidence="5" id="KW-1185">Reference proteome</keyword>
<dbReference type="Proteomes" id="UP001596915">
    <property type="component" value="Unassembled WGS sequence"/>
</dbReference>
<dbReference type="EMBL" id="JBHTGL010000008">
    <property type="protein sequence ID" value="MFD0629809.1"/>
    <property type="molecule type" value="Genomic_DNA"/>
</dbReference>
<reference evidence="5" key="2">
    <citation type="journal article" date="2019" name="Int. J. Syst. Evol. Microbiol.">
        <title>The Global Catalogue of Microorganisms (GCM) 10K type strain sequencing project: providing services to taxonomists for standard genome sequencing and annotation.</title>
        <authorList>
            <consortium name="The Broad Institute Genomics Platform"/>
            <consortium name="The Broad Institute Genome Sequencing Center for Infectious Disease"/>
            <person name="Wu L."/>
            <person name="Ma J."/>
        </authorList>
    </citation>
    <scope>NUCLEOTIDE SEQUENCE [LARGE SCALE GENOMIC DNA]</scope>
    <source>
        <strain evidence="5">JCM 12607</strain>
    </source>
</reference>
<keyword evidence="1" id="KW-1133">Transmembrane helix</keyword>
<protein>
    <submittedName>
        <fullName evidence="2">Uncharacterized protein</fullName>
    </submittedName>
</protein>
<organism evidence="2 5">
    <name type="scientific">Streptomyces sanglieri</name>
    <dbReference type="NCBI Taxonomy" id="193460"/>
    <lineage>
        <taxon>Bacteria</taxon>
        <taxon>Bacillati</taxon>
        <taxon>Actinomycetota</taxon>
        <taxon>Actinomycetes</taxon>
        <taxon>Kitasatosporales</taxon>
        <taxon>Streptomycetaceae</taxon>
        <taxon>Streptomyces</taxon>
    </lineage>
</organism>
<accession>A0ABW2WLI3</accession>
<keyword evidence="1" id="KW-0812">Transmembrane</keyword>
<evidence type="ECO:0000313" key="5">
    <source>
        <dbReference type="Proteomes" id="UP001596915"/>
    </source>
</evidence>
<evidence type="ECO:0000313" key="2">
    <source>
        <dbReference type="EMBL" id="MFD0622370.1"/>
    </source>
</evidence>
<dbReference type="EMBL" id="JBHTGL010000005">
    <property type="protein sequence ID" value="MFD0622370.1"/>
    <property type="molecule type" value="Genomic_DNA"/>
</dbReference>
<evidence type="ECO:0000313" key="4">
    <source>
        <dbReference type="EMBL" id="MFD0629844.1"/>
    </source>
</evidence>
<sequence length="71" mass="7952">MDLYAVMSYLGVPAVVGVPALRVWLRYRLHRRAVERAAVRDLPELFRAFGADTEVAGDVAGRMPRRRGRAA</sequence>
<keyword evidence="1" id="KW-0472">Membrane</keyword>
<feature type="transmembrane region" description="Helical" evidence="1">
    <location>
        <begin position="6"/>
        <end position="25"/>
    </location>
</feature>
<gene>
    <name evidence="2" type="ORF">ACFQ2K_05540</name>
    <name evidence="3" type="ORF">ACFQ2K_51715</name>
    <name evidence="4" type="ORF">ACFQ2K_51935</name>
</gene>
<reference evidence="2" key="1">
    <citation type="journal article" date="2014" name="Int. J. Syst. Evol. Microbiol.">
        <title>Complete genome of a new Firmicutes species belonging to the dominant human colonic microbiota ('Ruminococcus bicirculans') reveals two chromosomes and a selective capacity to utilize plant glucans.</title>
        <authorList>
            <consortium name="NISC Comparative Sequencing Program"/>
            <person name="Wegmann U."/>
            <person name="Louis P."/>
            <person name="Goesmann A."/>
            <person name="Henrissat B."/>
            <person name="Duncan S.H."/>
            <person name="Flint H.J."/>
        </authorList>
    </citation>
    <scope>NUCLEOTIDE SEQUENCE</scope>
    <source>
        <strain evidence="2">JCM 12607</strain>
    </source>
</reference>
<name>A0ABW2WLI3_9ACTN</name>
<dbReference type="EMBL" id="JBHTGL010000009">
    <property type="protein sequence ID" value="MFD0629844.1"/>
    <property type="molecule type" value="Genomic_DNA"/>
</dbReference>
<reference evidence="2" key="3">
    <citation type="submission" date="2024-09" db="EMBL/GenBank/DDBJ databases">
        <authorList>
            <person name="Sun Q."/>
            <person name="Mori K."/>
        </authorList>
    </citation>
    <scope>NUCLEOTIDE SEQUENCE</scope>
    <source>
        <strain evidence="2">JCM 12607</strain>
    </source>
</reference>
<dbReference type="RefSeq" id="WP_266624456.1">
    <property type="nucleotide sequence ID" value="NZ_JASKYU010000348.1"/>
</dbReference>
<evidence type="ECO:0000313" key="3">
    <source>
        <dbReference type="EMBL" id="MFD0629809.1"/>
    </source>
</evidence>